<dbReference type="AlphaFoldDB" id="A0A9D1J8L8"/>
<comment type="caution">
    <text evidence="1">The sequence shown here is derived from an EMBL/GenBank/DDBJ whole genome shotgun (WGS) entry which is preliminary data.</text>
</comment>
<name>A0A9D1J8L8_9BACT</name>
<accession>A0A9D1J8L8</accession>
<gene>
    <name evidence="1" type="ORF">IAC95_04155</name>
</gene>
<proteinExistence type="predicted"/>
<sequence length="214" mass="23094">MPVNNLDGNNGSEKICIQGKKVFDACMKQTTLQQVTVSVSDVNPTGPATPLKFVSCKSTTTTGIVDNLVVERLQERPKYGRVEADIVVPVEVTYIDANNVEGSGSGTVTVPVNVVMYLPEPSIIPYKIEASVSAVSPDGTYSQTQEIDGVTYYLFVINCCVTAILKVTMDVELIIPTYGYAVIPPCQEYTEEVCSGYFELPLYPGSCRNNGGGQ</sequence>
<evidence type="ECO:0000313" key="1">
    <source>
        <dbReference type="EMBL" id="HIR66052.1"/>
    </source>
</evidence>
<reference evidence="1" key="1">
    <citation type="submission" date="2020-10" db="EMBL/GenBank/DDBJ databases">
        <authorList>
            <person name="Gilroy R."/>
        </authorList>
    </citation>
    <scope>NUCLEOTIDE SEQUENCE</scope>
    <source>
        <strain evidence="1">CHK121-14286</strain>
    </source>
</reference>
<evidence type="ECO:0000313" key="2">
    <source>
        <dbReference type="Proteomes" id="UP000824200"/>
    </source>
</evidence>
<reference evidence="1" key="2">
    <citation type="journal article" date="2021" name="PeerJ">
        <title>Extensive microbial diversity within the chicken gut microbiome revealed by metagenomics and culture.</title>
        <authorList>
            <person name="Gilroy R."/>
            <person name="Ravi A."/>
            <person name="Getino M."/>
            <person name="Pursley I."/>
            <person name="Horton D.L."/>
            <person name="Alikhan N.F."/>
            <person name="Baker D."/>
            <person name="Gharbi K."/>
            <person name="Hall N."/>
            <person name="Watson M."/>
            <person name="Adriaenssens E.M."/>
            <person name="Foster-Nyarko E."/>
            <person name="Jarju S."/>
            <person name="Secka A."/>
            <person name="Antonio M."/>
            <person name="Oren A."/>
            <person name="Chaudhuri R.R."/>
            <person name="La Ragione R."/>
            <person name="Hildebrand F."/>
            <person name="Pallen M.J."/>
        </authorList>
    </citation>
    <scope>NUCLEOTIDE SEQUENCE</scope>
    <source>
        <strain evidence="1">CHK121-14286</strain>
    </source>
</reference>
<organism evidence="1 2">
    <name type="scientific">Candidatus Fimimonas gallinarum</name>
    <dbReference type="NCBI Taxonomy" id="2840821"/>
    <lineage>
        <taxon>Bacteria</taxon>
        <taxon>Pseudomonadati</taxon>
        <taxon>Myxococcota</taxon>
        <taxon>Myxococcia</taxon>
        <taxon>Myxococcales</taxon>
        <taxon>Cystobacterineae</taxon>
        <taxon>Myxococcaceae</taxon>
        <taxon>Myxococcaceae incertae sedis</taxon>
        <taxon>Candidatus Fimimonas</taxon>
    </lineage>
</organism>
<dbReference type="EMBL" id="DVHL01000035">
    <property type="protein sequence ID" value="HIR66052.1"/>
    <property type="molecule type" value="Genomic_DNA"/>
</dbReference>
<protein>
    <submittedName>
        <fullName evidence="1">Uncharacterized protein</fullName>
    </submittedName>
</protein>
<dbReference type="Proteomes" id="UP000824200">
    <property type="component" value="Unassembled WGS sequence"/>
</dbReference>